<evidence type="ECO:0000313" key="2">
    <source>
        <dbReference type="EMBL" id="SHH99789.1"/>
    </source>
</evidence>
<gene>
    <name evidence="2" type="ORF">SAMN05421807_1289</name>
</gene>
<organism evidence="2 3">
    <name type="scientific">Virgibacillus chiguensis</name>
    <dbReference type="NCBI Taxonomy" id="411959"/>
    <lineage>
        <taxon>Bacteria</taxon>
        <taxon>Bacillati</taxon>
        <taxon>Bacillota</taxon>
        <taxon>Bacilli</taxon>
        <taxon>Bacillales</taxon>
        <taxon>Bacillaceae</taxon>
        <taxon>Virgibacillus</taxon>
    </lineage>
</organism>
<protein>
    <submittedName>
        <fullName evidence="2">Uncharacterized protein</fullName>
    </submittedName>
</protein>
<proteinExistence type="predicted"/>
<dbReference type="AlphaFoldDB" id="A0A1M5XJ66"/>
<sequence length="44" mass="4924">MMNGYGLHFAGFGILGWIINLLVIGIVVYYATKLALKHDDKDKN</sequence>
<dbReference type="RefSeq" id="WP_280157617.1">
    <property type="nucleotide sequence ID" value="NZ_FQXD01000028.1"/>
</dbReference>
<keyword evidence="1" id="KW-0472">Membrane</keyword>
<name>A0A1M5XJ66_9BACI</name>
<accession>A0A1M5XJ66</accession>
<dbReference type="Proteomes" id="UP000184079">
    <property type="component" value="Unassembled WGS sequence"/>
</dbReference>
<evidence type="ECO:0000256" key="1">
    <source>
        <dbReference type="SAM" id="Phobius"/>
    </source>
</evidence>
<keyword evidence="1" id="KW-0812">Transmembrane</keyword>
<feature type="transmembrane region" description="Helical" evidence="1">
    <location>
        <begin position="6"/>
        <end position="31"/>
    </location>
</feature>
<keyword evidence="1" id="KW-1133">Transmembrane helix</keyword>
<reference evidence="3" key="1">
    <citation type="submission" date="2016-11" db="EMBL/GenBank/DDBJ databases">
        <authorList>
            <person name="Varghese N."/>
            <person name="Submissions S."/>
        </authorList>
    </citation>
    <scope>NUCLEOTIDE SEQUENCE [LARGE SCALE GENOMIC DNA]</scope>
    <source>
        <strain evidence="3">CGMCC 1.6496</strain>
    </source>
</reference>
<dbReference type="EMBL" id="FQXD01000028">
    <property type="protein sequence ID" value="SHH99789.1"/>
    <property type="molecule type" value="Genomic_DNA"/>
</dbReference>
<keyword evidence="3" id="KW-1185">Reference proteome</keyword>
<evidence type="ECO:0000313" key="3">
    <source>
        <dbReference type="Proteomes" id="UP000184079"/>
    </source>
</evidence>